<dbReference type="AlphaFoldDB" id="A0A6J7N4J2"/>
<name>A0A6J7N4J2_9ZZZZ</name>
<gene>
    <name evidence="1" type="ORF">UFOPK3974_00799</name>
</gene>
<dbReference type="EMBL" id="CAFBOR010000101">
    <property type="protein sequence ID" value="CAB4988370.1"/>
    <property type="molecule type" value="Genomic_DNA"/>
</dbReference>
<evidence type="ECO:0000313" key="1">
    <source>
        <dbReference type="EMBL" id="CAB4988370.1"/>
    </source>
</evidence>
<reference evidence="1" key="1">
    <citation type="submission" date="2020-05" db="EMBL/GenBank/DDBJ databases">
        <authorList>
            <person name="Chiriac C."/>
            <person name="Salcher M."/>
            <person name="Ghai R."/>
            <person name="Kavagutti S V."/>
        </authorList>
    </citation>
    <scope>NUCLEOTIDE SEQUENCE</scope>
</reference>
<protein>
    <submittedName>
        <fullName evidence="1">Unannotated protein</fullName>
    </submittedName>
</protein>
<accession>A0A6J7N4J2</accession>
<proteinExistence type="predicted"/>
<organism evidence="1">
    <name type="scientific">freshwater metagenome</name>
    <dbReference type="NCBI Taxonomy" id="449393"/>
    <lineage>
        <taxon>unclassified sequences</taxon>
        <taxon>metagenomes</taxon>
        <taxon>ecological metagenomes</taxon>
    </lineage>
</organism>
<sequence>MTVEETLREAARCTKAGITINTFMLDADWGLRNFVEQLTRLNRGRAFFTSPDNLGDYVLVDFLEQRRVRRTG</sequence>